<dbReference type="EMBL" id="GBRH01219734">
    <property type="protein sequence ID" value="JAD78161.1"/>
    <property type="molecule type" value="Transcribed_RNA"/>
</dbReference>
<evidence type="ECO:0000313" key="1">
    <source>
        <dbReference type="EMBL" id="JAD78161.1"/>
    </source>
</evidence>
<organism evidence="1">
    <name type="scientific">Arundo donax</name>
    <name type="common">Giant reed</name>
    <name type="synonym">Donax arundinaceus</name>
    <dbReference type="NCBI Taxonomy" id="35708"/>
    <lineage>
        <taxon>Eukaryota</taxon>
        <taxon>Viridiplantae</taxon>
        <taxon>Streptophyta</taxon>
        <taxon>Embryophyta</taxon>
        <taxon>Tracheophyta</taxon>
        <taxon>Spermatophyta</taxon>
        <taxon>Magnoliopsida</taxon>
        <taxon>Liliopsida</taxon>
        <taxon>Poales</taxon>
        <taxon>Poaceae</taxon>
        <taxon>PACMAD clade</taxon>
        <taxon>Arundinoideae</taxon>
        <taxon>Arundineae</taxon>
        <taxon>Arundo</taxon>
    </lineage>
</organism>
<sequence>MEVAALRTTPLGWPGSALWCVDTRTLTSVVPDRSVHRCGGDELRLAQKLLTIRCDSFIMLRFPSGVTPAGSLCGTPSVAKDANRSHAHCIAASHRCAPNAAPLSTRLR</sequence>
<protein>
    <submittedName>
        <fullName evidence="1">Uncharacterized protein</fullName>
    </submittedName>
</protein>
<dbReference type="AlphaFoldDB" id="A0A0A9CRH0"/>
<accession>A0A0A9CRH0</accession>
<reference evidence="1" key="1">
    <citation type="submission" date="2014-09" db="EMBL/GenBank/DDBJ databases">
        <authorList>
            <person name="Magalhaes I.L.F."/>
            <person name="Oliveira U."/>
            <person name="Santos F.R."/>
            <person name="Vidigal T.H.D.A."/>
            <person name="Brescovit A.D."/>
            <person name="Santos A.J."/>
        </authorList>
    </citation>
    <scope>NUCLEOTIDE SEQUENCE</scope>
    <source>
        <tissue evidence="1">Shoot tissue taken approximately 20 cm above the soil surface</tissue>
    </source>
</reference>
<reference evidence="1" key="2">
    <citation type="journal article" date="2015" name="Data Brief">
        <title>Shoot transcriptome of the giant reed, Arundo donax.</title>
        <authorList>
            <person name="Barrero R.A."/>
            <person name="Guerrero F.D."/>
            <person name="Moolhuijzen P."/>
            <person name="Goolsby J.A."/>
            <person name="Tidwell J."/>
            <person name="Bellgard S.E."/>
            <person name="Bellgard M.I."/>
        </authorList>
    </citation>
    <scope>NUCLEOTIDE SEQUENCE</scope>
    <source>
        <tissue evidence="1">Shoot tissue taken approximately 20 cm above the soil surface</tissue>
    </source>
</reference>
<proteinExistence type="predicted"/>
<name>A0A0A9CRH0_ARUDO</name>